<sequence length="97" mass="11353">MVKHPLERSFNHRTRKLVKITRQMVETRVVHLRQNEQELRKGAVFSYFVMAANHRPKTAKELRVLMDIYRVATILQFLSMSAVVIAFITALYATLSH</sequence>
<dbReference type="OrthoDB" id="10040922at2759"/>
<accession>A0A2G2WUL4</accession>
<proteinExistence type="predicted"/>
<dbReference type="STRING" id="33114.A0A2G2WUL4"/>
<evidence type="ECO:0000313" key="3">
    <source>
        <dbReference type="Proteomes" id="UP000224567"/>
    </source>
</evidence>
<comment type="caution">
    <text evidence="2">The sequence shown here is derived from an EMBL/GenBank/DDBJ whole genome shotgun (WGS) entry which is preliminary data.</text>
</comment>
<feature type="transmembrane region" description="Helical" evidence="1">
    <location>
        <begin position="68"/>
        <end position="93"/>
    </location>
</feature>
<keyword evidence="1" id="KW-0472">Membrane</keyword>
<protein>
    <submittedName>
        <fullName evidence="2">Uncharacterized protein</fullName>
    </submittedName>
</protein>
<dbReference type="AlphaFoldDB" id="A0A2G2WUL4"/>
<name>A0A2G2WUL4_CAPBA</name>
<reference evidence="3" key="2">
    <citation type="journal article" date="2017" name="J. Anim. Genet.">
        <title>Multiple reference genome sequences of hot pepper reveal the massive evolution of plant disease resistance genes by retroduplication.</title>
        <authorList>
            <person name="Kim S."/>
            <person name="Park J."/>
            <person name="Yeom S.-I."/>
            <person name="Kim Y.-M."/>
            <person name="Seo E."/>
            <person name="Kim K.-T."/>
            <person name="Kim M.-S."/>
            <person name="Lee J.M."/>
            <person name="Cheong K."/>
            <person name="Shin H.-S."/>
            <person name="Kim S.-B."/>
            <person name="Han K."/>
            <person name="Lee J."/>
            <person name="Park M."/>
            <person name="Lee H.-A."/>
            <person name="Lee H.-Y."/>
            <person name="Lee Y."/>
            <person name="Oh S."/>
            <person name="Lee J.H."/>
            <person name="Choi E."/>
            <person name="Choi E."/>
            <person name="Lee S.E."/>
            <person name="Jeon J."/>
            <person name="Kim H."/>
            <person name="Choi G."/>
            <person name="Song H."/>
            <person name="Lee J."/>
            <person name="Lee S.-C."/>
            <person name="Kwon J.-K."/>
            <person name="Lee H.-Y."/>
            <person name="Koo N."/>
            <person name="Hong Y."/>
            <person name="Kim R.W."/>
            <person name="Kang W.-H."/>
            <person name="Huh J.H."/>
            <person name="Kang B.-C."/>
            <person name="Yang T.-J."/>
            <person name="Lee Y.-H."/>
            <person name="Bennetzen J.L."/>
            <person name="Choi D."/>
        </authorList>
    </citation>
    <scope>NUCLEOTIDE SEQUENCE [LARGE SCALE GENOMIC DNA]</scope>
    <source>
        <strain evidence="3">cv. PBC81</strain>
    </source>
</reference>
<evidence type="ECO:0000256" key="1">
    <source>
        <dbReference type="SAM" id="Phobius"/>
    </source>
</evidence>
<dbReference type="Proteomes" id="UP000224567">
    <property type="component" value="Unassembled WGS sequence"/>
</dbReference>
<keyword evidence="1" id="KW-0812">Transmembrane</keyword>
<gene>
    <name evidence="2" type="ORF">CQW23_13133</name>
</gene>
<organism evidence="2 3">
    <name type="scientific">Capsicum baccatum</name>
    <name type="common">Peruvian pepper</name>
    <dbReference type="NCBI Taxonomy" id="33114"/>
    <lineage>
        <taxon>Eukaryota</taxon>
        <taxon>Viridiplantae</taxon>
        <taxon>Streptophyta</taxon>
        <taxon>Embryophyta</taxon>
        <taxon>Tracheophyta</taxon>
        <taxon>Spermatophyta</taxon>
        <taxon>Magnoliopsida</taxon>
        <taxon>eudicotyledons</taxon>
        <taxon>Gunneridae</taxon>
        <taxon>Pentapetalae</taxon>
        <taxon>asterids</taxon>
        <taxon>lamiids</taxon>
        <taxon>Solanales</taxon>
        <taxon>Solanaceae</taxon>
        <taxon>Solanoideae</taxon>
        <taxon>Capsiceae</taxon>
        <taxon>Capsicum</taxon>
    </lineage>
</organism>
<keyword evidence="1" id="KW-1133">Transmembrane helix</keyword>
<evidence type="ECO:0000313" key="2">
    <source>
        <dbReference type="EMBL" id="PHT48925.1"/>
    </source>
</evidence>
<dbReference type="EMBL" id="MLFT02000005">
    <property type="protein sequence ID" value="PHT48925.1"/>
    <property type="molecule type" value="Genomic_DNA"/>
</dbReference>
<keyword evidence="3" id="KW-1185">Reference proteome</keyword>
<reference evidence="2 3" key="1">
    <citation type="journal article" date="2017" name="Genome Biol.">
        <title>New reference genome sequences of hot pepper reveal the massive evolution of plant disease-resistance genes by retroduplication.</title>
        <authorList>
            <person name="Kim S."/>
            <person name="Park J."/>
            <person name="Yeom S.I."/>
            <person name="Kim Y.M."/>
            <person name="Seo E."/>
            <person name="Kim K.T."/>
            <person name="Kim M.S."/>
            <person name="Lee J.M."/>
            <person name="Cheong K."/>
            <person name="Shin H.S."/>
            <person name="Kim S.B."/>
            <person name="Han K."/>
            <person name="Lee J."/>
            <person name="Park M."/>
            <person name="Lee H.A."/>
            <person name="Lee H.Y."/>
            <person name="Lee Y."/>
            <person name="Oh S."/>
            <person name="Lee J.H."/>
            <person name="Choi E."/>
            <person name="Choi E."/>
            <person name="Lee S.E."/>
            <person name="Jeon J."/>
            <person name="Kim H."/>
            <person name="Choi G."/>
            <person name="Song H."/>
            <person name="Lee J."/>
            <person name="Lee S.C."/>
            <person name="Kwon J.K."/>
            <person name="Lee H.Y."/>
            <person name="Koo N."/>
            <person name="Hong Y."/>
            <person name="Kim R.W."/>
            <person name="Kang W.H."/>
            <person name="Huh J.H."/>
            <person name="Kang B.C."/>
            <person name="Yang T.J."/>
            <person name="Lee Y.H."/>
            <person name="Bennetzen J.L."/>
            <person name="Choi D."/>
        </authorList>
    </citation>
    <scope>NUCLEOTIDE SEQUENCE [LARGE SCALE GENOMIC DNA]</scope>
    <source>
        <strain evidence="3">cv. PBC81</strain>
    </source>
</reference>